<dbReference type="AlphaFoldDB" id="A0A7W3RII1"/>
<dbReference type="RefSeq" id="WP_182774379.1">
    <property type="nucleotide sequence ID" value="NZ_BAAAHW010000016.1"/>
</dbReference>
<keyword evidence="3" id="KW-1185">Reference proteome</keyword>
<protein>
    <recommendedName>
        <fullName evidence="4">Secreted protein</fullName>
    </recommendedName>
</protein>
<dbReference type="Proteomes" id="UP000577386">
    <property type="component" value="Unassembled WGS sequence"/>
</dbReference>
<sequence>MIIPLLALALMGTPAPAHADATKTDGKVGLTVTGHGLQVQQAGGWVDGHPKGARARLYTVYQGVRDELTGWKKATPESMGITKLSAVTWHLRGRKFPQGSWLCIQFADTDGAPCAQIHR</sequence>
<feature type="signal peptide" evidence="1">
    <location>
        <begin position="1"/>
        <end position="19"/>
    </location>
</feature>
<evidence type="ECO:0000256" key="1">
    <source>
        <dbReference type="SAM" id="SignalP"/>
    </source>
</evidence>
<evidence type="ECO:0000313" key="2">
    <source>
        <dbReference type="EMBL" id="MBA9050956.1"/>
    </source>
</evidence>
<name>A0A7W3RII1_STRMR</name>
<proteinExistence type="predicted"/>
<evidence type="ECO:0000313" key="3">
    <source>
        <dbReference type="Proteomes" id="UP000577386"/>
    </source>
</evidence>
<gene>
    <name evidence="2" type="ORF">HDA42_000131</name>
</gene>
<dbReference type="EMBL" id="JACJIJ010000001">
    <property type="protein sequence ID" value="MBA9050956.1"/>
    <property type="molecule type" value="Genomic_DNA"/>
</dbReference>
<accession>A0A7W3RII1</accession>
<organism evidence="2 3">
    <name type="scientific">Streptomyces murinus</name>
    <dbReference type="NCBI Taxonomy" id="33900"/>
    <lineage>
        <taxon>Bacteria</taxon>
        <taxon>Bacillati</taxon>
        <taxon>Actinomycetota</taxon>
        <taxon>Actinomycetes</taxon>
        <taxon>Kitasatosporales</taxon>
        <taxon>Streptomycetaceae</taxon>
        <taxon>Streptomyces</taxon>
    </lineage>
</organism>
<keyword evidence="1" id="KW-0732">Signal</keyword>
<feature type="chain" id="PRO_5031568263" description="Secreted protein" evidence="1">
    <location>
        <begin position="20"/>
        <end position="119"/>
    </location>
</feature>
<comment type="caution">
    <text evidence="2">The sequence shown here is derived from an EMBL/GenBank/DDBJ whole genome shotgun (WGS) entry which is preliminary data.</text>
</comment>
<evidence type="ECO:0008006" key="4">
    <source>
        <dbReference type="Google" id="ProtNLM"/>
    </source>
</evidence>
<reference evidence="2 3" key="1">
    <citation type="submission" date="2020-08" db="EMBL/GenBank/DDBJ databases">
        <title>Sequencing the genomes of 1000 actinobacteria strains.</title>
        <authorList>
            <person name="Klenk H.-P."/>
        </authorList>
    </citation>
    <scope>NUCLEOTIDE SEQUENCE [LARGE SCALE GENOMIC DNA]</scope>
    <source>
        <strain evidence="2 3">DSM 41827</strain>
    </source>
</reference>